<keyword evidence="6" id="KW-0274">FAD</keyword>
<gene>
    <name evidence="12" type="ORF">OBBRIDRAFT_749649</name>
</gene>
<dbReference type="GO" id="GO:0006879">
    <property type="term" value="P:intracellular iron ion homeostasis"/>
    <property type="evidence" value="ECO:0007669"/>
    <property type="project" value="TreeGrafter"/>
</dbReference>
<organism evidence="12 13">
    <name type="scientific">Obba rivulosa</name>
    <dbReference type="NCBI Taxonomy" id="1052685"/>
    <lineage>
        <taxon>Eukaryota</taxon>
        <taxon>Fungi</taxon>
        <taxon>Dikarya</taxon>
        <taxon>Basidiomycota</taxon>
        <taxon>Agaricomycotina</taxon>
        <taxon>Agaricomycetes</taxon>
        <taxon>Polyporales</taxon>
        <taxon>Gelatoporiaceae</taxon>
        <taxon>Obba</taxon>
    </lineage>
</organism>
<evidence type="ECO:0000256" key="7">
    <source>
        <dbReference type="ARBA" id="ARBA00022857"/>
    </source>
</evidence>
<dbReference type="PANTHER" id="PTHR42802:SF1">
    <property type="entry name" value="L-ORNITHINE N(5)-MONOOXYGENASE"/>
    <property type="match status" value="1"/>
</dbReference>
<evidence type="ECO:0000256" key="10">
    <source>
        <dbReference type="ARBA" id="ARBA00049248"/>
    </source>
</evidence>
<dbReference type="Proteomes" id="UP000250043">
    <property type="component" value="Unassembled WGS sequence"/>
</dbReference>
<reference evidence="12 13" key="1">
    <citation type="submission" date="2016-07" db="EMBL/GenBank/DDBJ databases">
        <title>Draft genome of the white-rot fungus Obba rivulosa 3A-2.</title>
        <authorList>
            <consortium name="DOE Joint Genome Institute"/>
            <person name="Miettinen O."/>
            <person name="Riley R."/>
            <person name="Acob R."/>
            <person name="Barry K."/>
            <person name="Cullen D."/>
            <person name="De Vries R."/>
            <person name="Hainaut M."/>
            <person name="Hatakka A."/>
            <person name="Henrissat B."/>
            <person name="Hilden K."/>
            <person name="Kuo R."/>
            <person name="Labutti K."/>
            <person name="Lipzen A."/>
            <person name="Makela M.R."/>
            <person name="Sandor L."/>
            <person name="Spatafora J.W."/>
            <person name="Grigoriev I.V."/>
            <person name="Hibbett D.S."/>
        </authorList>
    </citation>
    <scope>NUCLEOTIDE SEQUENCE [LARGE SCALE GENOMIC DNA]</scope>
    <source>
        <strain evidence="12 13">3A-2</strain>
    </source>
</reference>
<evidence type="ECO:0000256" key="3">
    <source>
        <dbReference type="ARBA" id="ARBA00007588"/>
    </source>
</evidence>
<dbReference type="EC" id="1.14.13.196" evidence="4"/>
<keyword evidence="5" id="KW-0285">Flavoprotein</keyword>
<evidence type="ECO:0000313" key="12">
    <source>
        <dbReference type="EMBL" id="OCH93413.1"/>
    </source>
</evidence>
<comment type="catalytic activity">
    <reaction evidence="9">
        <text>L-ornithine + NADPH + O2 = N(5)-hydroxy-L-ornithine + NADP(+) + H2O</text>
        <dbReference type="Rhea" id="RHEA:41508"/>
        <dbReference type="ChEBI" id="CHEBI:15377"/>
        <dbReference type="ChEBI" id="CHEBI:15379"/>
        <dbReference type="ChEBI" id="CHEBI:46911"/>
        <dbReference type="ChEBI" id="CHEBI:57783"/>
        <dbReference type="ChEBI" id="CHEBI:58349"/>
        <dbReference type="ChEBI" id="CHEBI:78275"/>
        <dbReference type="EC" id="1.14.13.196"/>
    </reaction>
</comment>
<dbReference type="PANTHER" id="PTHR42802">
    <property type="entry name" value="MONOOXYGENASE"/>
    <property type="match status" value="1"/>
</dbReference>
<feature type="compositionally biased region" description="Low complexity" evidence="11">
    <location>
        <begin position="351"/>
        <end position="368"/>
    </location>
</feature>
<evidence type="ECO:0000256" key="6">
    <source>
        <dbReference type="ARBA" id="ARBA00022827"/>
    </source>
</evidence>
<name>A0A8E2J2S2_9APHY</name>
<feature type="region of interest" description="Disordered" evidence="11">
    <location>
        <begin position="348"/>
        <end position="374"/>
    </location>
</feature>
<dbReference type="OrthoDB" id="3519933at2759"/>
<evidence type="ECO:0000313" key="13">
    <source>
        <dbReference type="Proteomes" id="UP000250043"/>
    </source>
</evidence>
<dbReference type="InterPro" id="IPR036188">
    <property type="entry name" value="FAD/NAD-bd_sf"/>
</dbReference>
<evidence type="ECO:0000256" key="2">
    <source>
        <dbReference type="ARBA" id="ARBA00004924"/>
    </source>
</evidence>
<protein>
    <recommendedName>
        <fullName evidence="4">L-ornithine N(5)-monooxygenase [NAD(P)H]</fullName>
        <ecNumber evidence="4">1.14.13.196</ecNumber>
    </recommendedName>
</protein>
<evidence type="ECO:0000256" key="11">
    <source>
        <dbReference type="SAM" id="MobiDB-lite"/>
    </source>
</evidence>
<dbReference type="EMBL" id="KV722355">
    <property type="protein sequence ID" value="OCH93413.1"/>
    <property type="molecule type" value="Genomic_DNA"/>
</dbReference>
<feature type="region of interest" description="Disordered" evidence="11">
    <location>
        <begin position="454"/>
        <end position="483"/>
    </location>
</feature>
<dbReference type="Gene3D" id="3.50.50.60">
    <property type="entry name" value="FAD/NAD(P)-binding domain"/>
    <property type="match status" value="1"/>
</dbReference>
<comment type="cofactor">
    <cofactor evidence="1">
        <name>FAD</name>
        <dbReference type="ChEBI" id="CHEBI:57692"/>
    </cofactor>
</comment>
<dbReference type="Pfam" id="PF13434">
    <property type="entry name" value="Lys_Orn_oxgnase"/>
    <property type="match status" value="1"/>
</dbReference>
<evidence type="ECO:0000256" key="1">
    <source>
        <dbReference type="ARBA" id="ARBA00001974"/>
    </source>
</evidence>
<proteinExistence type="inferred from homology"/>
<evidence type="ECO:0000256" key="8">
    <source>
        <dbReference type="ARBA" id="ARBA00023002"/>
    </source>
</evidence>
<accession>A0A8E2J2S2</accession>
<dbReference type="SUPFAM" id="SSF51905">
    <property type="entry name" value="FAD/NAD(P)-binding domain"/>
    <property type="match status" value="2"/>
</dbReference>
<comment type="pathway">
    <text evidence="2">Siderophore biosynthesis.</text>
</comment>
<dbReference type="PRINTS" id="PR00368">
    <property type="entry name" value="FADPNR"/>
</dbReference>
<dbReference type="GO" id="GO:0016491">
    <property type="term" value="F:oxidoreductase activity"/>
    <property type="evidence" value="ECO:0007669"/>
    <property type="project" value="UniProtKB-KW"/>
</dbReference>
<comment type="similarity">
    <text evidence="3">Belongs to the lysine N(6)-hydroxylase/L-ornithine N(5)-oxygenase family.</text>
</comment>
<comment type="catalytic activity">
    <reaction evidence="10">
        <text>L-ornithine + NADH + O2 = N(5)-hydroxy-L-ornithine + NAD(+) + H2O</text>
        <dbReference type="Rhea" id="RHEA:41512"/>
        <dbReference type="ChEBI" id="CHEBI:15377"/>
        <dbReference type="ChEBI" id="CHEBI:15379"/>
        <dbReference type="ChEBI" id="CHEBI:46911"/>
        <dbReference type="ChEBI" id="CHEBI:57540"/>
        <dbReference type="ChEBI" id="CHEBI:57945"/>
        <dbReference type="ChEBI" id="CHEBI:78275"/>
        <dbReference type="EC" id="1.14.13.196"/>
    </reaction>
</comment>
<keyword evidence="8" id="KW-0560">Oxidoreductase</keyword>
<keyword evidence="13" id="KW-1185">Reference proteome</keyword>
<dbReference type="AlphaFoldDB" id="A0A8E2J2S2"/>
<sequence>MEAQGHIYDLIGLGFGPANLAIAGAIVEKWEGPSAGGQDCGFSANNVLFIEKQLEFQWHPGMLLPNTRMQISFLKDLATLRSPQSPLTFLSYLHAEGRLLQFINRGSFTPTRREYFDYLSWAARSVEAKGIKVQYGEEVVSISDGEDHTVEIHSRDVKTGAISVRRTRNLVISPGGSPKLPPTISLLCPHPRIIHSSRYATSVDQLLDSLSPTRRPLRIAVIGSGQSAAEVTLDLHSRLSSTSGGDQPHEIDMIFRKGSLKPSDDSPFANEIFDPDTTDAIFTLPSRHDRENVLKEYKNTNYSVVNPRTIDTMYEVMYDQKLEEAIVRRKGEEAARSAARINMRPHTTLYSADDLSQPDAADSSAATATETPRGEGIRLTLRNVFTQAQSSRDYDAVVCATGYDRTAWLRMLASSDIGKHFGLHLSSDPVQLVPSTEMPKHTDGSLFDVLNAPETEPTWRPASPATPTSPSPPSTPTSSALSQSRVLDQLPVTKLHITRQYCLVPTLGATEFKPRIYLQGCTEATHGLSESLLSILGVRAGLVVDDLWKNSQ</sequence>
<dbReference type="InterPro" id="IPR025700">
    <property type="entry name" value="Lys/Orn_oxygenase"/>
</dbReference>
<evidence type="ECO:0000256" key="5">
    <source>
        <dbReference type="ARBA" id="ARBA00022630"/>
    </source>
</evidence>
<evidence type="ECO:0000256" key="4">
    <source>
        <dbReference type="ARBA" id="ARBA00012881"/>
    </source>
</evidence>
<evidence type="ECO:0000256" key="9">
    <source>
        <dbReference type="ARBA" id="ARBA00047598"/>
    </source>
</evidence>
<keyword evidence="7" id="KW-0521">NADP</keyword>